<dbReference type="AlphaFoldDB" id="A0A9P4QUK9"/>
<sequence>MQQERREGRGGLHAERWCASTRGEAGRHRVALSSRARAIHPLASFSGSALFPDYRCADCRYRRSFTLLCSLRRTPASAMTSRPSVNSSRLAEDDLERSPISTSPRAKASPVWLFQRLRATLRIRTSNTHLHPALRLMAVVWSGGREGGDDSTKDEVALAGHGEMQSPLRFQMSDHLCTGLSFALFPCLSHSPHYSVISRYFEY</sequence>
<feature type="region of interest" description="Disordered" evidence="1">
    <location>
        <begin position="78"/>
        <end position="102"/>
    </location>
</feature>
<gene>
    <name evidence="2" type="ORF">EJ04DRAFT_297220</name>
</gene>
<feature type="compositionally biased region" description="Polar residues" evidence="1">
    <location>
        <begin position="78"/>
        <end position="89"/>
    </location>
</feature>
<name>A0A9P4QUK9_9PLEO</name>
<reference evidence="2" key="1">
    <citation type="journal article" date="2020" name="Stud. Mycol.">
        <title>101 Dothideomycetes genomes: a test case for predicting lifestyles and emergence of pathogens.</title>
        <authorList>
            <person name="Haridas S."/>
            <person name="Albert R."/>
            <person name="Binder M."/>
            <person name="Bloem J."/>
            <person name="Labutti K."/>
            <person name="Salamov A."/>
            <person name="Andreopoulos B."/>
            <person name="Baker S."/>
            <person name="Barry K."/>
            <person name="Bills G."/>
            <person name="Bluhm B."/>
            <person name="Cannon C."/>
            <person name="Castanera R."/>
            <person name="Culley D."/>
            <person name="Daum C."/>
            <person name="Ezra D."/>
            <person name="Gonzalez J."/>
            <person name="Henrissat B."/>
            <person name="Kuo A."/>
            <person name="Liang C."/>
            <person name="Lipzen A."/>
            <person name="Lutzoni F."/>
            <person name="Magnuson J."/>
            <person name="Mondo S."/>
            <person name="Nolan M."/>
            <person name="Ohm R."/>
            <person name="Pangilinan J."/>
            <person name="Park H.-J."/>
            <person name="Ramirez L."/>
            <person name="Alfaro M."/>
            <person name="Sun H."/>
            <person name="Tritt A."/>
            <person name="Yoshinaga Y."/>
            <person name="Zwiers L.-H."/>
            <person name="Turgeon B."/>
            <person name="Goodwin S."/>
            <person name="Spatafora J."/>
            <person name="Crous P."/>
            <person name="Grigoriev I."/>
        </authorList>
    </citation>
    <scope>NUCLEOTIDE SEQUENCE</scope>
    <source>
        <strain evidence="2">CBS 125425</strain>
    </source>
</reference>
<dbReference type="EMBL" id="ML996168">
    <property type="protein sequence ID" value="KAF2732969.1"/>
    <property type="molecule type" value="Genomic_DNA"/>
</dbReference>
<evidence type="ECO:0000256" key="1">
    <source>
        <dbReference type="SAM" id="MobiDB-lite"/>
    </source>
</evidence>
<dbReference type="Proteomes" id="UP000799444">
    <property type="component" value="Unassembled WGS sequence"/>
</dbReference>
<evidence type="ECO:0000313" key="2">
    <source>
        <dbReference type="EMBL" id="KAF2732969.1"/>
    </source>
</evidence>
<keyword evidence="3" id="KW-1185">Reference proteome</keyword>
<evidence type="ECO:0000313" key="3">
    <source>
        <dbReference type="Proteomes" id="UP000799444"/>
    </source>
</evidence>
<protein>
    <submittedName>
        <fullName evidence="2">Uncharacterized protein</fullName>
    </submittedName>
</protein>
<comment type="caution">
    <text evidence="2">The sequence shown here is derived from an EMBL/GenBank/DDBJ whole genome shotgun (WGS) entry which is preliminary data.</text>
</comment>
<accession>A0A9P4QUK9</accession>
<proteinExistence type="predicted"/>
<organism evidence="2 3">
    <name type="scientific">Polyplosphaeria fusca</name>
    <dbReference type="NCBI Taxonomy" id="682080"/>
    <lineage>
        <taxon>Eukaryota</taxon>
        <taxon>Fungi</taxon>
        <taxon>Dikarya</taxon>
        <taxon>Ascomycota</taxon>
        <taxon>Pezizomycotina</taxon>
        <taxon>Dothideomycetes</taxon>
        <taxon>Pleosporomycetidae</taxon>
        <taxon>Pleosporales</taxon>
        <taxon>Tetraplosphaeriaceae</taxon>
        <taxon>Polyplosphaeria</taxon>
    </lineage>
</organism>